<dbReference type="MGI" id="MGI:1922538">
    <property type="gene designation" value="Slc35f4"/>
</dbReference>
<evidence type="ECO:0000256" key="1">
    <source>
        <dbReference type="SAM" id="MobiDB-lite"/>
    </source>
</evidence>
<evidence type="ECO:0000313" key="3">
    <source>
        <dbReference type="MGI" id="MGI:1922538"/>
    </source>
</evidence>
<name>Q9D4W0_MOUSE</name>
<dbReference type="AGR" id="MGI:1922538"/>
<organism evidence="2">
    <name type="scientific">Mus musculus</name>
    <name type="common">Mouse</name>
    <dbReference type="NCBI Taxonomy" id="10090"/>
    <lineage>
        <taxon>Eukaryota</taxon>
        <taxon>Metazoa</taxon>
        <taxon>Chordata</taxon>
        <taxon>Craniata</taxon>
        <taxon>Vertebrata</taxon>
        <taxon>Euteleostomi</taxon>
        <taxon>Mammalia</taxon>
        <taxon>Eutheria</taxon>
        <taxon>Euarchontoglires</taxon>
        <taxon>Glires</taxon>
        <taxon>Rodentia</taxon>
        <taxon>Myomorpha</taxon>
        <taxon>Muroidea</taxon>
        <taxon>Muridae</taxon>
        <taxon>Murinae</taxon>
        <taxon>Mus</taxon>
        <taxon>Mus</taxon>
    </lineage>
</organism>
<protein>
    <submittedName>
        <fullName evidence="2">Uncharacterized protein</fullName>
    </submittedName>
</protein>
<proteinExistence type="evidence at transcript level"/>
<reference evidence="2" key="5">
    <citation type="journal article" date="2001" name="Nature">
        <title>Functional annotation of a full-length mouse cDNA collection.</title>
        <authorList>
            <consortium name="The RIKEN Genome Exploration Research Group Phase II Team and the FANTOM Consortium"/>
        </authorList>
    </citation>
    <scope>NUCLEOTIDE SEQUENCE</scope>
    <source>
        <strain evidence="2">C57BL/6J</strain>
        <tissue evidence="2">Testis</tissue>
    </source>
</reference>
<reference evidence="2" key="8">
    <citation type="journal article" date="2005" name="Science">
        <title>Antisense Transcription in the Mammalian Transcriptome.</title>
        <authorList>
            <consortium name="RIKEN Genome Exploration Research Group and Genome Science Group (Genome Network Project Core Group) and the FANTOM Consortium"/>
        </authorList>
    </citation>
    <scope>NUCLEOTIDE SEQUENCE</scope>
    <source>
        <strain evidence="2">C57BL/6J</strain>
        <tissue evidence="2">Testis</tissue>
    </source>
</reference>
<reference evidence="2" key="3">
    <citation type="journal article" date="2000" name="Genome Res.">
        <title>RIKEN integrated sequence analysis (RISA) system--384-format sequencing pipeline with 384 multicapillary sequencer.</title>
        <authorList>
            <person name="Shibata K."/>
            <person name="Itoh M."/>
            <person name="Aizawa K."/>
            <person name="Nagaoka S."/>
            <person name="Sasaki N."/>
            <person name="Carninci P."/>
            <person name="Konno H."/>
            <person name="Akiyama J."/>
            <person name="Nishi K."/>
            <person name="Kitsunai T."/>
            <person name="Tashiro H."/>
            <person name="Itoh M."/>
            <person name="Sumi N."/>
            <person name="Ishii Y."/>
            <person name="Nakamura S."/>
            <person name="Hazama M."/>
            <person name="Nishine T."/>
            <person name="Harada A."/>
            <person name="Yamamoto R."/>
            <person name="Matsumoto H."/>
            <person name="Sakaguchi S."/>
            <person name="Ikegami T."/>
            <person name="Kashiwagi K."/>
            <person name="Fujiwake S."/>
            <person name="Inoue K."/>
            <person name="Togawa Y."/>
            <person name="Izawa M."/>
            <person name="Ohara E."/>
            <person name="Watahiki M."/>
            <person name="Yoneda Y."/>
            <person name="Ishikawa T."/>
            <person name="Ozawa K."/>
            <person name="Tanaka T."/>
            <person name="Matsuura S."/>
            <person name="Kawai J."/>
            <person name="Okazaki Y."/>
            <person name="Muramatsu M."/>
            <person name="Inoue Y."/>
            <person name="Kira A."/>
            <person name="Hayashizaki Y."/>
        </authorList>
    </citation>
    <scope>NUCLEOTIDE SEQUENCE</scope>
    <source>
        <strain evidence="2">C57BL/6J</strain>
        <tissue evidence="2">Testis</tissue>
    </source>
</reference>
<reference evidence="2" key="1">
    <citation type="journal article" date="1999" name="Methods Enzymol.">
        <title>High-efficiency full-length cDNA cloning.</title>
        <authorList>
            <person name="Carninci P."/>
            <person name="Hayashizaki Y."/>
        </authorList>
    </citation>
    <scope>NUCLEOTIDE SEQUENCE</scope>
    <source>
        <strain evidence="2">C57BL/6J</strain>
        <tissue evidence="2">Testis</tissue>
    </source>
</reference>
<reference evidence="2" key="4">
    <citation type="submission" date="2000-07" db="EMBL/GenBank/DDBJ databases">
        <authorList>
            <person name="Adachi J."/>
            <person name="Aizawa K."/>
            <person name="Akahira S."/>
            <person name="Akimura T."/>
            <person name="Arai A."/>
            <person name="Aono H."/>
            <person name="Arakawa T."/>
            <person name="Bono H."/>
            <person name="Carninci P."/>
            <person name="Fukuda S."/>
            <person name="Fukunishi Y."/>
            <person name="Furuno M."/>
            <person name="Hanagaki T."/>
            <person name="Hara A."/>
            <person name="Hayatsu N."/>
            <person name="Hiramoto K."/>
            <person name="Hiraoka T."/>
            <person name="Hori F."/>
            <person name="Imotani K."/>
            <person name="Ishii Y."/>
            <person name="Itoh M."/>
            <person name="Izawa M."/>
            <person name="Kasukawa T."/>
            <person name="Kato H."/>
            <person name="Kawai J."/>
            <person name="Kojima Y."/>
            <person name="Konno H."/>
            <person name="Kouda M."/>
            <person name="Koya S."/>
            <person name="Kurihara C."/>
            <person name="Matsuyama T."/>
            <person name="Miyazaki A."/>
            <person name="Nishi K."/>
            <person name="Nomura K."/>
            <person name="Numazaki R."/>
            <person name="Ohno M."/>
            <person name="Okazaki Y."/>
            <person name="Okido T."/>
            <person name="Owa C."/>
            <person name="Saito H."/>
            <person name="Saito R."/>
            <person name="Sakai C."/>
            <person name="Sakai K."/>
            <person name="Sano H."/>
            <person name="Sasaki D."/>
            <person name="Shibata K."/>
            <person name="Shibata Y."/>
            <person name="Shinagawa A."/>
            <person name="Shiraki T."/>
            <person name="Sogabe Y."/>
            <person name="Suzuki H."/>
            <person name="Tagami M."/>
            <person name="Tagawa A."/>
            <person name="Takahashi F."/>
            <person name="Tanaka T."/>
            <person name="Tejima Y."/>
            <person name="Toya T."/>
            <person name="Yamamura T."/>
            <person name="Yasunishi A."/>
            <person name="Yoshida K."/>
            <person name="Yoshino M."/>
            <person name="Muramatsu M."/>
            <person name="Hayashizaki Y."/>
        </authorList>
    </citation>
    <scope>NUCLEOTIDE SEQUENCE</scope>
    <source>
        <strain evidence="2">C57BL/6J</strain>
        <tissue evidence="2">Testis</tissue>
    </source>
</reference>
<reference evidence="2" key="2">
    <citation type="journal article" date="2000" name="Genome Res.">
        <title>Normalization and subtraction of cap-trapper-selected cDNAs to prepare full-length cDNA libraries for rapid discovery of new genes.</title>
        <authorList>
            <person name="Carninci P."/>
            <person name="Shibata Y."/>
            <person name="Hayatsu N."/>
            <person name="Sugahara Y."/>
            <person name="Shibata K."/>
            <person name="Itoh M."/>
            <person name="Konno H."/>
            <person name="Okazaki Y."/>
            <person name="Muramatsu M."/>
            <person name="Hayashizaki Y."/>
        </authorList>
    </citation>
    <scope>NUCLEOTIDE SEQUENCE</scope>
    <source>
        <strain evidence="2">C57BL/6J</strain>
        <tissue evidence="2">Testis</tissue>
    </source>
</reference>
<dbReference type="AlphaFoldDB" id="Q9D4W0"/>
<accession>Q9D4W0</accession>
<dbReference type="EMBL" id="AK016089">
    <property type="protein sequence ID" value="BAB30110.1"/>
    <property type="molecule type" value="mRNA"/>
</dbReference>
<reference evidence="2" key="6">
    <citation type="journal article" date="2002" name="Nature">
        <title>Analysis of the mouse transcriptome based on functional annotation of 60,770 full-length cDNAs.</title>
        <authorList>
            <consortium name="The FANTOM Consortium and the RIKEN Genome Exploration Research Group Phase I and II Team"/>
        </authorList>
    </citation>
    <scope>NUCLEOTIDE SEQUENCE</scope>
    <source>
        <strain evidence="2">C57BL/6J</strain>
        <tissue evidence="2">Testis</tissue>
    </source>
</reference>
<evidence type="ECO:0000313" key="2">
    <source>
        <dbReference type="EMBL" id="BAB30110.1"/>
    </source>
</evidence>
<feature type="region of interest" description="Disordered" evidence="1">
    <location>
        <begin position="35"/>
        <end position="60"/>
    </location>
</feature>
<sequence>MWCVTYYSSYAHSMTGRSNNGRCIQMLKVARALRSAEMDMKQRSEEEPRGQEGREQNSREMKIMKKLKHHIERARFKIYFILELDMTGSYLHTEQPTLLSMENPPGIPFQERKNVACAELGGPG</sequence>
<gene>
    <name evidence="3" type="primary">Slc35f4</name>
</gene>
<reference evidence="2" key="7">
    <citation type="journal article" date="2005" name="Science">
        <title>The Transcriptional Landscape of the Mammalian Genome.</title>
        <authorList>
            <consortium name="The FANTOM Consortium"/>
            <consortium name="Riken Genome Exploration Research Group and Genome Science Group (Genome Network Project Core Group)"/>
        </authorList>
    </citation>
    <scope>NUCLEOTIDE SEQUENCE</scope>
    <source>
        <strain evidence="2">C57BL/6J</strain>
        <tissue evidence="2">Testis</tissue>
    </source>
</reference>